<evidence type="ECO:0000313" key="2">
    <source>
        <dbReference type="EMBL" id="GEP54944.1"/>
    </source>
</evidence>
<dbReference type="Proteomes" id="UP000321058">
    <property type="component" value="Unassembled WGS sequence"/>
</dbReference>
<evidence type="ECO:0000256" key="1">
    <source>
        <dbReference type="SAM" id="MobiDB-lite"/>
    </source>
</evidence>
<sequence>MRGTGRLAGSDGQAFGPADYDVDGYLMNTGRVVASGELRMPAEALTLAFGRNDLRLFTEDLGVLTVRFSGKRQNPNEEAAHIDVTEGLPPAKKWRH</sequence>
<protein>
    <submittedName>
        <fullName evidence="2">Uncharacterized protein</fullName>
    </submittedName>
</protein>
<gene>
    <name evidence="2" type="ORF">RSO01_21100</name>
</gene>
<organism evidence="2 3">
    <name type="scientific">Reyranella soli</name>
    <dbReference type="NCBI Taxonomy" id="1230389"/>
    <lineage>
        <taxon>Bacteria</taxon>
        <taxon>Pseudomonadati</taxon>
        <taxon>Pseudomonadota</taxon>
        <taxon>Alphaproteobacteria</taxon>
        <taxon>Hyphomicrobiales</taxon>
        <taxon>Reyranellaceae</taxon>
        <taxon>Reyranella</taxon>
    </lineage>
</organism>
<name>A0A512N7I5_9HYPH</name>
<proteinExistence type="predicted"/>
<evidence type="ECO:0000313" key="3">
    <source>
        <dbReference type="Proteomes" id="UP000321058"/>
    </source>
</evidence>
<accession>A0A512N7I5</accession>
<keyword evidence="3" id="KW-1185">Reference proteome</keyword>
<reference evidence="2 3" key="1">
    <citation type="submission" date="2019-07" db="EMBL/GenBank/DDBJ databases">
        <title>Whole genome shotgun sequence of Reyranella soli NBRC 108950.</title>
        <authorList>
            <person name="Hosoyama A."/>
            <person name="Uohara A."/>
            <person name="Ohji S."/>
            <person name="Ichikawa N."/>
        </authorList>
    </citation>
    <scope>NUCLEOTIDE SEQUENCE [LARGE SCALE GENOMIC DNA]</scope>
    <source>
        <strain evidence="2 3">NBRC 108950</strain>
    </source>
</reference>
<feature type="region of interest" description="Disordered" evidence="1">
    <location>
        <begin position="76"/>
        <end position="96"/>
    </location>
</feature>
<dbReference type="AlphaFoldDB" id="A0A512N7I5"/>
<dbReference type="EMBL" id="BKAJ01000033">
    <property type="protein sequence ID" value="GEP54944.1"/>
    <property type="molecule type" value="Genomic_DNA"/>
</dbReference>
<comment type="caution">
    <text evidence="2">The sequence shown here is derived from an EMBL/GenBank/DDBJ whole genome shotgun (WGS) entry which is preliminary data.</text>
</comment>